<name>A0ABV1RLV0_9ALTE</name>
<organism evidence="1 2">
    <name type="scientific">Catenovulum sediminis</name>
    <dbReference type="NCBI Taxonomy" id="1740262"/>
    <lineage>
        <taxon>Bacteria</taxon>
        <taxon>Pseudomonadati</taxon>
        <taxon>Pseudomonadota</taxon>
        <taxon>Gammaproteobacteria</taxon>
        <taxon>Alteromonadales</taxon>
        <taxon>Alteromonadaceae</taxon>
        <taxon>Catenovulum</taxon>
    </lineage>
</organism>
<dbReference type="InterPro" id="IPR036188">
    <property type="entry name" value="FAD/NAD-bd_sf"/>
</dbReference>
<dbReference type="InterPro" id="IPR033856">
    <property type="entry name" value="Trp_halogen"/>
</dbReference>
<evidence type="ECO:0000313" key="2">
    <source>
        <dbReference type="Proteomes" id="UP001467690"/>
    </source>
</evidence>
<dbReference type="PANTHER" id="PTHR43747">
    <property type="entry name" value="FAD-BINDING PROTEIN"/>
    <property type="match status" value="1"/>
</dbReference>
<proteinExistence type="predicted"/>
<dbReference type="Gene3D" id="3.50.50.60">
    <property type="entry name" value="FAD/NAD(P)-binding domain"/>
    <property type="match status" value="1"/>
</dbReference>
<dbReference type="PIRSF" id="PIRSF011396">
    <property type="entry name" value="Trp_halogenase"/>
    <property type="match status" value="1"/>
</dbReference>
<dbReference type="InterPro" id="IPR006905">
    <property type="entry name" value="Flavin_halogenase"/>
</dbReference>
<sequence length="519" mass="58759">MNSKNKVVVLGGGTAGWLTAARIAAQHKCQLETSKVEVCLIESSDVPPVGVGEGTWPTMRNTLKAIGISETEFLRECDASFKQGAKFAKWRTGAEDDFYYHPLMLPQGFTQFDLTPYWQMQYQDKISYSNAVCFQEALCEQGRAPKNVTTAEFASIANYAYHLDAGKFASLLKKHCVEKLNVRHIVDHVVQVNNTIDGNIASLSSQNYGEISGDLFVDCSGFASLLLGQHYQVPFLDKRDVLFIDKALALHVPYASEHEDISSHTISTAQKNGWIWDIGLTSRRGVGHVYSSKHTSEQSAADELYAYVKQLNPATAQSFDYRKIDIRSGHRSHFWHKNCVAVGLSAGFLEPLEASALVLVELSANMIAQQLPSSGREMEIVAKRFNETFLYRWARIIDFLKLHYMLTQRTDSAFWRDNCDQTSIPDSLLEQLQLWQKRPPADFDFSSNNEVFPAASYLYVLYGMGFKTDFAQQSYLYQDEKQAQQWFARNQQMSHQLVKSLPTNRELLNKIREFGLSKV</sequence>
<dbReference type="PANTHER" id="PTHR43747:SF4">
    <property type="entry name" value="FLAVIN-DEPENDENT TRYPTOPHAN HALOGENASE"/>
    <property type="match status" value="1"/>
</dbReference>
<dbReference type="Pfam" id="PF04820">
    <property type="entry name" value="Trp_halogenase"/>
    <property type="match status" value="1"/>
</dbReference>
<dbReference type="InterPro" id="IPR050816">
    <property type="entry name" value="Flavin-dep_Halogenase_NPB"/>
</dbReference>
<dbReference type="SUPFAM" id="SSF51905">
    <property type="entry name" value="FAD/NAD(P)-binding domain"/>
    <property type="match status" value="1"/>
</dbReference>
<evidence type="ECO:0000313" key="1">
    <source>
        <dbReference type="EMBL" id="MER2493906.1"/>
    </source>
</evidence>
<dbReference type="EMBL" id="JBELOE010000277">
    <property type="protein sequence ID" value="MER2493906.1"/>
    <property type="molecule type" value="Genomic_DNA"/>
</dbReference>
<dbReference type="RefSeq" id="WP_350402936.1">
    <property type="nucleotide sequence ID" value="NZ_JBELOE010000277.1"/>
</dbReference>
<gene>
    <name evidence="1" type="ORF">ABS311_18685</name>
</gene>
<reference evidence="1 2" key="1">
    <citation type="submission" date="2024-06" db="EMBL/GenBank/DDBJ databases">
        <authorList>
            <person name="Chen R.Y."/>
        </authorList>
    </citation>
    <scope>NUCLEOTIDE SEQUENCE [LARGE SCALE GENOMIC DNA]</scope>
    <source>
        <strain evidence="1 2">D2</strain>
    </source>
</reference>
<keyword evidence="2" id="KW-1185">Reference proteome</keyword>
<accession>A0ABV1RLV0</accession>
<protein>
    <submittedName>
        <fullName evidence="1">Tryptophan halogenase family protein</fullName>
    </submittedName>
</protein>
<comment type="caution">
    <text evidence="1">The sequence shown here is derived from an EMBL/GenBank/DDBJ whole genome shotgun (WGS) entry which is preliminary data.</text>
</comment>
<dbReference type="Proteomes" id="UP001467690">
    <property type="component" value="Unassembled WGS sequence"/>
</dbReference>